<dbReference type="GO" id="GO:0051537">
    <property type="term" value="F:2 iron, 2 sulfur cluster binding"/>
    <property type="evidence" value="ECO:0007669"/>
    <property type="project" value="TreeGrafter"/>
</dbReference>
<dbReference type="Pfam" id="PF01491">
    <property type="entry name" value="Frataxin_Cyay"/>
    <property type="match status" value="1"/>
</dbReference>
<dbReference type="GO" id="GO:0008198">
    <property type="term" value="F:ferrous iron binding"/>
    <property type="evidence" value="ECO:0007669"/>
    <property type="project" value="TreeGrafter"/>
</dbReference>
<evidence type="ECO:0000256" key="4">
    <source>
        <dbReference type="ARBA" id="ARBA00022434"/>
    </source>
</evidence>
<dbReference type="SUPFAM" id="SSF55387">
    <property type="entry name" value="Frataxin/Nqo15-like"/>
    <property type="match status" value="1"/>
</dbReference>
<evidence type="ECO:0000256" key="9">
    <source>
        <dbReference type="ARBA" id="ARBA00023004"/>
    </source>
</evidence>
<accession>A0A915DN02</accession>
<evidence type="ECO:0000256" key="8">
    <source>
        <dbReference type="ARBA" id="ARBA00023002"/>
    </source>
</evidence>
<dbReference type="InterPro" id="IPR020895">
    <property type="entry name" value="Frataxin_CS"/>
</dbReference>
<dbReference type="GO" id="GO:0034986">
    <property type="term" value="F:iron chaperone activity"/>
    <property type="evidence" value="ECO:0007669"/>
    <property type="project" value="TreeGrafter"/>
</dbReference>
<evidence type="ECO:0000256" key="10">
    <source>
        <dbReference type="ARBA" id="ARBA00023065"/>
    </source>
</evidence>
<keyword evidence="9" id="KW-0408">Iron</keyword>
<dbReference type="NCBIfam" id="TIGR03422">
    <property type="entry name" value="mito_frataxin"/>
    <property type="match status" value="1"/>
</dbReference>
<keyword evidence="11" id="KW-0496">Mitochondrion</keyword>
<dbReference type="GO" id="GO:0006826">
    <property type="term" value="P:iron ion transport"/>
    <property type="evidence" value="ECO:0007669"/>
    <property type="project" value="UniProtKB-KW"/>
</dbReference>
<dbReference type="GO" id="GO:0016226">
    <property type="term" value="P:iron-sulfur cluster assembly"/>
    <property type="evidence" value="ECO:0007669"/>
    <property type="project" value="InterPro"/>
</dbReference>
<dbReference type="GO" id="GO:0006879">
    <property type="term" value="P:intracellular iron ion homeostasis"/>
    <property type="evidence" value="ECO:0007669"/>
    <property type="project" value="UniProtKB-KW"/>
</dbReference>
<evidence type="ECO:0000256" key="2">
    <source>
        <dbReference type="ARBA" id="ARBA00008183"/>
    </source>
</evidence>
<dbReference type="PRINTS" id="PR00904">
    <property type="entry name" value="FRATAXIN"/>
</dbReference>
<keyword evidence="4" id="KW-0409">Iron storage</keyword>
<dbReference type="GO" id="GO:0005739">
    <property type="term" value="C:mitochondrion"/>
    <property type="evidence" value="ECO:0007669"/>
    <property type="project" value="UniProtKB-SubCell"/>
</dbReference>
<organism evidence="13 14">
    <name type="scientific">Ditylenchus dipsaci</name>
    <dbReference type="NCBI Taxonomy" id="166011"/>
    <lineage>
        <taxon>Eukaryota</taxon>
        <taxon>Metazoa</taxon>
        <taxon>Ecdysozoa</taxon>
        <taxon>Nematoda</taxon>
        <taxon>Chromadorea</taxon>
        <taxon>Rhabditida</taxon>
        <taxon>Tylenchina</taxon>
        <taxon>Tylenchomorpha</taxon>
        <taxon>Sphaerularioidea</taxon>
        <taxon>Anguinidae</taxon>
        <taxon>Anguininae</taxon>
        <taxon>Ditylenchus</taxon>
    </lineage>
</organism>
<comment type="similarity">
    <text evidence="2">Belongs to the frataxin family.</text>
</comment>
<reference evidence="14" key="1">
    <citation type="submission" date="2022-11" db="UniProtKB">
        <authorList>
            <consortium name="WormBaseParasite"/>
        </authorList>
    </citation>
    <scope>IDENTIFICATION</scope>
</reference>
<keyword evidence="8" id="KW-0560">Oxidoreductase</keyword>
<comment type="catalytic activity">
    <reaction evidence="12">
        <text>4 Fe(2+) + O2 + 4 H(+) = 4 Fe(3+) + 2 H2O</text>
        <dbReference type="Rhea" id="RHEA:11148"/>
        <dbReference type="ChEBI" id="CHEBI:15377"/>
        <dbReference type="ChEBI" id="CHEBI:15378"/>
        <dbReference type="ChEBI" id="CHEBI:15379"/>
        <dbReference type="ChEBI" id="CHEBI:29033"/>
        <dbReference type="ChEBI" id="CHEBI:29034"/>
        <dbReference type="EC" id="1.16.3.1"/>
    </reaction>
</comment>
<evidence type="ECO:0000256" key="7">
    <source>
        <dbReference type="ARBA" id="ARBA00022946"/>
    </source>
</evidence>
<dbReference type="WBParaSite" id="jg21088">
    <property type="protein sequence ID" value="jg21088"/>
    <property type="gene ID" value="jg21088"/>
</dbReference>
<evidence type="ECO:0000313" key="13">
    <source>
        <dbReference type="Proteomes" id="UP000887574"/>
    </source>
</evidence>
<keyword evidence="7" id="KW-0809">Transit peptide</keyword>
<sequence>MLNSFSLRRTFISAIQTTYAASTSQLVFKGRTYCDFPETSQMDYEKKSEETLSKLADYLDTLPDIVPCDSDYDVNYSMGVLTAKFGRDIGTYVLNKQSPNKQIWLSSPFSGPKRYDLSSSGRWIYKHDNQSLHELLEKEFQRVFKTGKKTCGDSTSVPAPMKDFWVSSCFAVILVVGCATS</sequence>
<dbReference type="GO" id="GO:0008199">
    <property type="term" value="F:ferric iron binding"/>
    <property type="evidence" value="ECO:0007669"/>
    <property type="project" value="InterPro"/>
</dbReference>
<dbReference type="GO" id="GO:0004322">
    <property type="term" value="F:ferroxidase activity"/>
    <property type="evidence" value="ECO:0007669"/>
    <property type="project" value="UniProtKB-EC"/>
</dbReference>
<dbReference type="Proteomes" id="UP000887574">
    <property type="component" value="Unplaced"/>
</dbReference>
<dbReference type="InterPro" id="IPR036524">
    <property type="entry name" value="Frataxin/CyaY_sf"/>
</dbReference>
<keyword evidence="6" id="KW-0410">Iron transport</keyword>
<dbReference type="InterPro" id="IPR002908">
    <property type="entry name" value="Frataxin/CyaY"/>
</dbReference>
<dbReference type="InterPro" id="IPR017789">
    <property type="entry name" value="Frataxin"/>
</dbReference>
<dbReference type="NCBIfam" id="TIGR03421">
    <property type="entry name" value="FeS_CyaY"/>
    <property type="match status" value="1"/>
</dbReference>
<evidence type="ECO:0000256" key="11">
    <source>
        <dbReference type="ARBA" id="ARBA00023128"/>
    </source>
</evidence>
<keyword evidence="10" id="KW-0406">Ion transport</keyword>
<evidence type="ECO:0000256" key="3">
    <source>
        <dbReference type="ARBA" id="ARBA00013107"/>
    </source>
</evidence>
<name>A0A915DN02_9BILA</name>
<evidence type="ECO:0000256" key="5">
    <source>
        <dbReference type="ARBA" id="ARBA00022448"/>
    </source>
</evidence>
<evidence type="ECO:0000256" key="1">
    <source>
        <dbReference type="ARBA" id="ARBA00004173"/>
    </source>
</evidence>
<dbReference type="PANTHER" id="PTHR16821">
    <property type="entry name" value="FRATAXIN"/>
    <property type="match status" value="1"/>
</dbReference>
<proteinExistence type="inferred from homology"/>
<comment type="subcellular location">
    <subcellularLocation>
        <location evidence="1">Mitochondrion</location>
    </subcellularLocation>
</comment>
<protein>
    <recommendedName>
        <fullName evidence="3">ferroxidase</fullName>
        <ecNumber evidence="3">1.16.3.1</ecNumber>
    </recommendedName>
</protein>
<dbReference type="PROSITE" id="PS50810">
    <property type="entry name" value="FRATAXIN_2"/>
    <property type="match status" value="1"/>
</dbReference>
<evidence type="ECO:0000256" key="12">
    <source>
        <dbReference type="ARBA" id="ARBA00047990"/>
    </source>
</evidence>
<dbReference type="AlphaFoldDB" id="A0A915DN02"/>
<dbReference type="EC" id="1.16.3.1" evidence="3"/>
<dbReference type="SMART" id="SM01219">
    <property type="entry name" value="Frataxin_Cyay"/>
    <property type="match status" value="1"/>
</dbReference>
<dbReference type="PROSITE" id="PS01344">
    <property type="entry name" value="FRATAXIN_1"/>
    <property type="match status" value="1"/>
</dbReference>
<keyword evidence="5" id="KW-0813">Transport</keyword>
<evidence type="ECO:0000256" key="6">
    <source>
        <dbReference type="ARBA" id="ARBA00022496"/>
    </source>
</evidence>
<evidence type="ECO:0000313" key="14">
    <source>
        <dbReference type="WBParaSite" id="jg21088"/>
    </source>
</evidence>
<dbReference type="Gene3D" id="3.30.920.10">
    <property type="entry name" value="Frataxin/CyaY"/>
    <property type="match status" value="1"/>
</dbReference>
<dbReference type="PANTHER" id="PTHR16821:SF2">
    <property type="entry name" value="FRATAXIN, MITOCHONDRIAL"/>
    <property type="match status" value="1"/>
</dbReference>
<keyword evidence="13" id="KW-1185">Reference proteome</keyword>